<dbReference type="Proteomes" id="UP000233293">
    <property type="component" value="Unassembled WGS sequence"/>
</dbReference>
<dbReference type="InterPro" id="IPR037401">
    <property type="entry name" value="SnoaL-like"/>
</dbReference>
<dbReference type="AlphaFoldDB" id="A0A2N3PQ12"/>
<dbReference type="EMBL" id="PIUM01000031">
    <property type="protein sequence ID" value="PKU22490.1"/>
    <property type="molecule type" value="Genomic_DNA"/>
</dbReference>
<dbReference type="RefSeq" id="WP_101252688.1">
    <property type="nucleotide sequence ID" value="NZ_PIUM01000031.1"/>
</dbReference>
<reference evidence="4" key="1">
    <citation type="submission" date="2017-12" db="EMBL/GenBank/DDBJ databases">
        <title>Draft genome sequence of Telmatospirillum siberiense 26-4b1T, an acidotolerant peatland alphaproteobacterium potentially involved in sulfur cycling.</title>
        <authorList>
            <person name="Hausmann B."/>
            <person name="Pjevac P."/>
            <person name="Schreck K."/>
            <person name="Herbold C.W."/>
            <person name="Daims H."/>
            <person name="Wagner M."/>
            <person name="Pester M."/>
            <person name="Loy A."/>
        </authorList>
    </citation>
    <scope>NUCLEOTIDE SEQUENCE [LARGE SCALE GENOMIC DNA]</scope>
    <source>
        <strain evidence="4">26-4b1</strain>
    </source>
</reference>
<dbReference type="PANTHER" id="PTHR38436">
    <property type="entry name" value="POLYKETIDE CYCLASE SNOAL-LIKE DOMAIN"/>
    <property type="match status" value="1"/>
</dbReference>
<dbReference type="Pfam" id="PF12680">
    <property type="entry name" value="SnoaL_2"/>
    <property type="match status" value="1"/>
</dbReference>
<feature type="signal peptide" evidence="1">
    <location>
        <begin position="1"/>
        <end position="25"/>
    </location>
</feature>
<dbReference type="PANTHER" id="PTHR38436:SF1">
    <property type="entry name" value="ESTER CYCLASE"/>
    <property type="match status" value="1"/>
</dbReference>
<sequence length="154" mass="17437">MNLVRTLIGFLPLILLSMPATSSQAEDLTAQESKNKNIVIDFYKKAIIEKDFEAAKKYFGDHYTQHNPLAPDGPDGLKGLVQILREKYPNSKTEIKRVFVDGDYVILHVHSTREPGDRGTAIVDIFRLENDKVVEHWDVIQPVPETAANKNSMF</sequence>
<feature type="chain" id="PRO_5014897828" evidence="1">
    <location>
        <begin position="26"/>
        <end position="154"/>
    </location>
</feature>
<keyword evidence="4" id="KW-1185">Reference proteome</keyword>
<evidence type="ECO:0000259" key="2">
    <source>
        <dbReference type="Pfam" id="PF12680"/>
    </source>
</evidence>
<feature type="domain" description="SnoaL-like" evidence="2">
    <location>
        <begin position="41"/>
        <end position="136"/>
    </location>
</feature>
<evidence type="ECO:0000313" key="3">
    <source>
        <dbReference type="EMBL" id="PKU22490.1"/>
    </source>
</evidence>
<dbReference type="GO" id="GO:0030638">
    <property type="term" value="P:polyketide metabolic process"/>
    <property type="evidence" value="ECO:0007669"/>
    <property type="project" value="InterPro"/>
</dbReference>
<dbReference type="OrthoDB" id="8849037at2"/>
<dbReference type="SUPFAM" id="SSF54427">
    <property type="entry name" value="NTF2-like"/>
    <property type="match status" value="1"/>
</dbReference>
<accession>A0A2N3PQ12</accession>
<proteinExistence type="predicted"/>
<name>A0A2N3PQ12_9PROT</name>
<dbReference type="Gene3D" id="3.10.450.50">
    <property type="match status" value="1"/>
</dbReference>
<organism evidence="3 4">
    <name type="scientific">Telmatospirillum siberiense</name>
    <dbReference type="NCBI Taxonomy" id="382514"/>
    <lineage>
        <taxon>Bacteria</taxon>
        <taxon>Pseudomonadati</taxon>
        <taxon>Pseudomonadota</taxon>
        <taxon>Alphaproteobacteria</taxon>
        <taxon>Rhodospirillales</taxon>
        <taxon>Rhodospirillaceae</taxon>
        <taxon>Telmatospirillum</taxon>
    </lineage>
</organism>
<dbReference type="InterPro" id="IPR032710">
    <property type="entry name" value="NTF2-like_dom_sf"/>
</dbReference>
<protein>
    <submittedName>
        <fullName evidence="3">Polyketide cyclase</fullName>
    </submittedName>
</protein>
<evidence type="ECO:0000313" key="4">
    <source>
        <dbReference type="Proteomes" id="UP000233293"/>
    </source>
</evidence>
<keyword evidence="1" id="KW-0732">Signal</keyword>
<comment type="caution">
    <text evidence="3">The sequence shown here is derived from an EMBL/GenBank/DDBJ whole genome shotgun (WGS) entry which is preliminary data.</text>
</comment>
<evidence type="ECO:0000256" key="1">
    <source>
        <dbReference type="SAM" id="SignalP"/>
    </source>
</evidence>
<gene>
    <name evidence="3" type="ORF">CWS72_21425</name>
</gene>
<dbReference type="InterPro" id="IPR009959">
    <property type="entry name" value="Cyclase_SnoaL-like"/>
</dbReference>